<dbReference type="OrthoDB" id="370799at2"/>
<sequence>MKVSGLSFEEFIQLLRTESSCPKSLSVALQGLWYDKKGNWDRGHEIVQDANDSDSAWVHAYLHRKEGDISNAHYWYRRSGKPAANTSLDQEWEDIVRALLN</sequence>
<keyword evidence="2" id="KW-1185">Reference proteome</keyword>
<dbReference type="Proteomes" id="UP000002384">
    <property type="component" value="Chromosome"/>
</dbReference>
<proteinExistence type="predicted"/>
<evidence type="ECO:0000313" key="1">
    <source>
        <dbReference type="EMBL" id="ACK72458.1"/>
    </source>
</evidence>
<dbReference type="EMBL" id="CP001291">
    <property type="protein sequence ID" value="ACK72458.1"/>
    <property type="molecule type" value="Genomic_DNA"/>
</dbReference>
<dbReference type="KEGG" id="cyc:PCC7424_4085"/>
<gene>
    <name evidence="1" type="ordered locus">PCC7424_4085</name>
</gene>
<organism evidence="1 2">
    <name type="scientific">Gloeothece citriformis (strain PCC 7424)</name>
    <name type="common">Cyanothece sp. (strain PCC 7424)</name>
    <dbReference type="NCBI Taxonomy" id="65393"/>
    <lineage>
        <taxon>Bacteria</taxon>
        <taxon>Bacillati</taxon>
        <taxon>Cyanobacteriota</taxon>
        <taxon>Cyanophyceae</taxon>
        <taxon>Oscillatoriophycideae</taxon>
        <taxon>Chroococcales</taxon>
        <taxon>Aphanothecaceae</taxon>
        <taxon>Gloeothece</taxon>
        <taxon>Gloeothece citriformis</taxon>
    </lineage>
</organism>
<dbReference type="eggNOG" id="ENOG5032YM4">
    <property type="taxonomic scope" value="Bacteria"/>
</dbReference>
<reference evidence="2" key="1">
    <citation type="journal article" date="2011" name="MBio">
        <title>Novel metabolic attributes of the genus Cyanothece, comprising a group of unicellular nitrogen-fixing Cyanobacteria.</title>
        <authorList>
            <person name="Bandyopadhyay A."/>
            <person name="Elvitigala T."/>
            <person name="Welsh E."/>
            <person name="Stockel J."/>
            <person name="Liberton M."/>
            <person name="Min H."/>
            <person name="Sherman L.A."/>
            <person name="Pakrasi H.B."/>
        </authorList>
    </citation>
    <scope>NUCLEOTIDE SEQUENCE [LARGE SCALE GENOMIC DNA]</scope>
    <source>
        <strain evidence="2">PCC 7424</strain>
    </source>
</reference>
<dbReference type="STRING" id="65393.PCC7424_4085"/>
<dbReference type="HOGENOM" id="CLU_165468_0_0_3"/>
<dbReference type="RefSeq" id="WP_015956043.1">
    <property type="nucleotide sequence ID" value="NC_011729.1"/>
</dbReference>
<dbReference type="AlphaFoldDB" id="B7KL86"/>
<name>B7KL86_GLOC7</name>
<accession>B7KL86</accession>
<protein>
    <submittedName>
        <fullName evidence="1">Uncharacterized protein</fullName>
    </submittedName>
</protein>
<evidence type="ECO:0000313" key="2">
    <source>
        <dbReference type="Proteomes" id="UP000002384"/>
    </source>
</evidence>